<reference evidence="7" key="1">
    <citation type="submission" date="2021-04" db="EMBL/GenBank/DDBJ databases">
        <authorList>
            <consortium name="Molecular Ecology Group"/>
        </authorList>
    </citation>
    <scope>NUCLEOTIDE SEQUENCE</scope>
</reference>
<dbReference type="EMBL" id="CAJHNH020003783">
    <property type="protein sequence ID" value="CAG5129994.1"/>
    <property type="molecule type" value="Genomic_DNA"/>
</dbReference>
<protein>
    <submittedName>
        <fullName evidence="7">Uncharacterized protein</fullName>
    </submittedName>
</protein>
<feature type="coiled-coil region" evidence="5">
    <location>
        <begin position="501"/>
        <end position="1087"/>
    </location>
</feature>
<comment type="caution">
    <text evidence="7">The sequence shown here is derived from an EMBL/GenBank/DDBJ whole genome shotgun (WGS) entry which is preliminary data.</text>
</comment>
<accession>A0A8S3ZK58</accession>
<feature type="compositionally biased region" description="Polar residues" evidence="6">
    <location>
        <begin position="1248"/>
        <end position="1261"/>
    </location>
</feature>
<keyword evidence="3" id="KW-0206">Cytoskeleton</keyword>
<dbReference type="OrthoDB" id="10254663at2759"/>
<comment type="subcellular location">
    <subcellularLocation>
        <location evidence="1">Cytoplasm</location>
        <location evidence="1">Cytoskeleton</location>
        <location evidence="1">Microtubule organizing center</location>
        <location evidence="1">Centrosome</location>
        <location evidence="1">Centriole</location>
    </subcellularLocation>
</comment>
<sequence>MAATNATTAQAQHKFSNLRRRLDQLGYRQPLGIESLPLVEKLFADLIHTTESLKNAKLELSKKTEISTDVDSAVEAYKIDNAKLIKENNELHLALIKQKEEADTVIRELKASMRDLEHKTADLQFLNNQYINKVRQLERESKEKSEAILKLQEKNFHAVVQTPGGRKKTVAFRRQRMEIDQAVPESDGFGFKVELNVADARIAELEAAVQSAATQKEITDRKLQSFREQLSHRDEEISRLTRMLDGGRPSDVVALQAKNRANERMISHLNIQVDYLQNKNREYERKLREVSHQLDAVESKASIYQSKSQDLESALSDKERVTKKLQTDKNIVVEAADREMNEAKDELEKSRHELEDMDLTVAQLRAEQSRLVKELADLKAHLATREADNVRLEGLVDRLSEEKKRLGQRVNKLTANEKELVLEIERLKKKNGPLKKSKLPSKLDMFIRGIEEDRDYYKAQAEDLQVRCHVLRCWLQLFSLSLLSCTTTRLPLKCFMSFFDIAQYEAIIRVLEDEKNYYKKEYEALKAARRSASPVKIVAAKSVSEELELARLTRERDELKSLLDKFERHMSEIQANVKVLTYERDKLNTMYAEAKDELMNLRRELISSPKQSKTSLAAQAILRRIENERDDAIGDLRRITTERDSLRERLKIATEASLSDRAKLEQQVEDLESTLHTVEQERNELAVRINTLKDEAKVMEEQLRDQQMRLNTASDETTKYKTSAEQMKLLVEETEKTLESASRRLSRKEEELRDQGQRINSLEEKVLELQRVNQIQKEEIDVLRSNLKCVDREKDSIQTAVDEKTEKIAQLNSQLHDKERYIGDLKLRIGETEAQLEHANETLNLKDRELKSMRRQLDSMSEELMEVSRTKDLMARENRRLQDDLAVMTKENQKMNQELEDTIDEKEALKTQVQQYILEVRRIEDVLGAKEQERSDLLDQYRKLSMELEQYQTSSHQLESEGSNLRLELMTKDSEIRRLRDKVDNLEREIQEHLQTHQAYEIQVSNLTRSVANLEENLRVTEDEKQMLLSDMSTAKEICSRLETSKESLNRQLSAAELDKEQLKNLISDLQQENECLRAQIEHERGNSKNLESVLQDNREKEFHAQLSTQEKITEIQMLKDRLSLNESKLQSMSREVASLRTRNVELEGDVERMRRQLTSERFERERVVQELRRNGIQPPVMISEYAGRSISPGRSRSPARTYSPTTSIRARSRSRSRSPGVRFRTSPDTTMLNSSRRSYLYEDDHSNTPGRSSSYSQDLL</sequence>
<keyword evidence="2" id="KW-0963">Cytoplasm</keyword>
<keyword evidence="5" id="KW-0175">Coiled coil</keyword>
<evidence type="ECO:0000313" key="7">
    <source>
        <dbReference type="EMBL" id="CAG5129994.1"/>
    </source>
</evidence>
<dbReference type="CDD" id="cd22292">
    <property type="entry name" value="cc_Cep135_MBD"/>
    <property type="match status" value="1"/>
</dbReference>
<organism evidence="7 8">
    <name type="scientific">Candidula unifasciata</name>
    <dbReference type="NCBI Taxonomy" id="100452"/>
    <lineage>
        <taxon>Eukaryota</taxon>
        <taxon>Metazoa</taxon>
        <taxon>Spiralia</taxon>
        <taxon>Lophotrochozoa</taxon>
        <taxon>Mollusca</taxon>
        <taxon>Gastropoda</taxon>
        <taxon>Heterobranchia</taxon>
        <taxon>Euthyneura</taxon>
        <taxon>Panpulmonata</taxon>
        <taxon>Eupulmonata</taxon>
        <taxon>Stylommatophora</taxon>
        <taxon>Helicina</taxon>
        <taxon>Helicoidea</taxon>
        <taxon>Geomitridae</taxon>
        <taxon>Candidula</taxon>
    </lineage>
</organism>
<dbReference type="InterPro" id="IPR051877">
    <property type="entry name" value="Centriole_BasalBody_StrucProt"/>
</dbReference>
<dbReference type="Proteomes" id="UP000678393">
    <property type="component" value="Unassembled WGS sequence"/>
</dbReference>
<dbReference type="PANTHER" id="PTHR20544:SF0">
    <property type="entry name" value="NUCLEOPROTEIN TPR_MLP1 DOMAIN-CONTAINING PROTEIN"/>
    <property type="match status" value="1"/>
</dbReference>
<evidence type="ECO:0000256" key="4">
    <source>
        <dbReference type="ARBA" id="ARBA00038123"/>
    </source>
</evidence>
<evidence type="ECO:0000256" key="5">
    <source>
        <dbReference type="SAM" id="Coils"/>
    </source>
</evidence>
<proteinExistence type="inferred from homology"/>
<feature type="coiled-coil region" evidence="5">
    <location>
        <begin position="333"/>
        <end position="430"/>
    </location>
</feature>
<gene>
    <name evidence="7" type="ORF">CUNI_LOCUS15552</name>
</gene>
<feature type="coiled-coil region" evidence="5">
    <location>
        <begin position="195"/>
        <end position="222"/>
    </location>
</feature>
<evidence type="ECO:0000256" key="2">
    <source>
        <dbReference type="ARBA" id="ARBA00022490"/>
    </source>
</evidence>
<feature type="coiled-coil region" evidence="5">
    <location>
        <begin position="1116"/>
        <end position="1157"/>
    </location>
</feature>
<dbReference type="GO" id="GO:0005814">
    <property type="term" value="C:centriole"/>
    <property type="evidence" value="ECO:0007669"/>
    <property type="project" value="UniProtKB-SubCell"/>
</dbReference>
<feature type="region of interest" description="Disordered" evidence="6">
    <location>
        <begin position="1184"/>
        <end position="1261"/>
    </location>
</feature>
<dbReference type="PANTHER" id="PTHR20544">
    <property type="entry name" value="CENTROSOMAL PROTEIN CEP135"/>
    <property type="match status" value="1"/>
</dbReference>
<keyword evidence="8" id="KW-1185">Reference proteome</keyword>
<feature type="compositionally biased region" description="Polar residues" evidence="6">
    <location>
        <begin position="1227"/>
        <end position="1238"/>
    </location>
</feature>
<evidence type="ECO:0000256" key="1">
    <source>
        <dbReference type="ARBA" id="ARBA00004114"/>
    </source>
</evidence>
<name>A0A8S3ZK58_9EUPU</name>
<dbReference type="Gene3D" id="1.10.287.2610">
    <property type="match status" value="1"/>
</dbReference>
<evidence type="ECO:0000256" key="3">
    <source>
        <dbReference type="ARBA" id="ARBA00023212"/>
    </source>
</evidence>
<dbReference type="SUPFAM" id="SSF57997">
    <property type="entry name" value="Tropomyosin"/>
    <property type="match status" value="1"/>
</dbReference>
<comment type="similarity">
    <text evidence="4">Belongs to the CEP135/TSGA10 family.</text>
</comment>
<evidence type="ECO:0000256" key="6">
    <source>
        <dbReference type="SAM" id="MobiDB-lite"/>
    </source>
</evidence>
<feature type="coiled-coil region" evidence="5">
    <location>
        <begin position="266"/>
        <end position="300"/>
    </location>
</feature>
<dbReference type="AlphaFoldDB" id="A0A8S3ZK58"/>
<feature type="compositionally biased region" description="Low complexity" evidence="6">
    <location>
        <begin position="1187"/>
        <end position="1201"/>
    </location>
</feature>
<feature type="coiled-coil region" evidence="5">
    <location>
        <begin position="99"/>
        <end position="154"/>
    </location>
</feature>
<evidence type="ECO:0000313" key="8">
    <source>
        <dbReference type="Proteomes" id="UP000678393"/>
    </source>
</evidence>